<protein>
    <recommendedName>
        <fullName evidence="4">DUF2938 domain-containing protein</fullName>
    </recommendedName>
</protein>
<reference evidence="2 3" key="1">
    <citation type="submission" date="2023-03" db="EMBL/GenBank/DDBJ databases">
        <title>Draft genome sequence of Thalassotalea insulae KCTC 62186T.</title>
        <authorList>
            <person name="Sawabe T."/>
        </authorList>
    </citation>
    <scope>NUCLEOTIDE SEQUENCE [LARGE SCALE GENOMIC DNA]</scope>
    <source>
        <strain evidence="2 3">KCTC 62186</strain>
    </source>
</reference>
<proteinExistence type="predicted"/>
<feature type="transmembrane region" description="Helical" evidence="1">
    <location>
        <begin position="6"/>
        <end position="24"/>
    </location>
</feature>
<dbReference type="Proteomes" id="UP001157186">
    <property type="component" value="Unassembled WGS sequence"/>
</dbReference>
<evidence type="ECO:0000256" key="1">
    <source>
        <dbReference type="SAM" id="Phobius"/>
    </source>
</evidence>
<dbReference type="RefSeq" id="WP_284243184.1">
    <property type="nucleotide sequence ID" value="NZ_BSST01000001.1"/>
</dbReference>
<feature type="transmembrane region" description="Helical" evidence="1">
    <location>
        <begin position="106"/>
        <end position="127"/>
    </location>
</feature>
<accession>A0ABQ6GMW2</accession>
<keyword evidence="1" id="KW-1133">Transmembrane helix</keyword>
<sequence length="163" mass="17484">MNILLSIVLIGIGATVVMDLWGIVRKRLFGSTAPNYKMVGRWIAYMAYGKFRHNAIATSPAMCGEHLIGWTFHYLVGIAFAALLISIWGVPWLYNPTLGPALTVGIATIAAPFLLMQPGMGAGLAAARTAKPTSARLQSLVTHTVFGLGLYLSGSVVQLFYSV</sequence>
<evidence type="ECO:0008006" key="4">
    <source>
        <dbReference type="Google" id="ProtNLM"/>
    </source>
</evidence>
<name>A0ABQ6GMW2_9GAMM</name>
<feature type="transmembrane region" description="Helical" evidence="1">
    <location>
        <begin position="139"/>
        <end position="161"/>
    </location>
</feature>
<comment type="caution">
    <text evidence="2">The sequence shown here is derived from an EMBL/GenBank/DDBJ whole genome shotgun (WGS) entry which is preliminary data.</text>
</comment>
<keyword evidence="1" id="KW-0812">Transmembrane</keyword>
<feature type="transmembrane region" description="Helical" evidence="1">
    <location>
        <begin position="72"/>
        <end position="94"/>
    </location>
</feature>
<dbReference type="Pfam" id="PF11158">
    <property type="entry name" value="DUF2938"/>
    <property type="match status" value="1"/>
</dbReference>
<keyword evidence="1" id="KW-0472">Membrane</keyword>
<keyword evidence="3" id="KW-1185">Reference proteome</keyword>
<dbReference type="InterPro" id="IPR021329">
    <property type="entry name" value="DUF2938"/>
</dbReference>
<dbReference type="EMBL" id="BSST01000001">
    <property type="protein sequence ID" value="GLX77333.1"/>
    <property type="molecule type" value="Genomic_DNA"/>
</dbReference>
<organism evidence="2 3">
    <name type="scientific">Thalassotalea insulae</name>
    <dbReference type="NCBI Taxonomy" id="2056778"/>
    <lineage>
        <taxon>Bacteria</taxon>
        <taxon>Pseudomonadati</taxon>
        <taxon>Pseudomonadota</taxon>
        <taxon>Gammaproteobacteria</taxon>
        <taxon>Alteromonadales</taxon>
        <taxon>Colwelliaceae</taxon>
        <taxon>Thalassotalea</taxon>
    </lineage>
</organism>
<gene>
    <name evidence="2" type="ORF">tinsulaeT_06730</name>
</gene>
<evidence type="ECO:0000313" key="3">
    <source>
        <dbReference type="Proteomes" id="UP001157186"/>
    </source>
</evidence>
<evidence type="ECO:0000313" key="2">
    <source>
        <dbReference type="EMBL" id="GLX77333.1"/>
    </source>
</evidence>